<dbReference type="EMBL" id="DXCH01000022">
    <property type="protein sequence ID" value="HIZ06442.1"/>
    <property type="molecule type" value="Genomic_DNA"/>
</dbReference>
<dbReference type="InterPro" id="IPR050259">
    <property type="entry name" value="SDR"/>
</dbReference>
<comment type="caution">
    <text evidence="4">The sequence shown here is derived from an EMBL/GenBank/DDBJ whole genome shotgun (WGS) entry which is preliminary data.</text>
</comment>
<evidence type="ECO:0000313" key="4">
    <source>
        <dbReference type="EMBL" id="HIZ06442.1"/>
    </source>
</evidence>
<dbReference type="InterPro" id="IPR036291">
    <property type="entry name" value="NAD(P)-bd_dom_sf"/>
</dbReference>
<proteinExistence type="inferred from homology"/>
<name>A0A9D2D0R0_9FIRM</name>
<keyword evidence="2" id="KW-0560">Oxidoreductase</keyword>
<evidence type="ECO:0000256" key="2">
    <source>
        <dbReference type="ARBA" id="ARBA00023002"/>
    </source>
</evidence>
<protein>
    <submittedName>
        <fullName evidence="4">SDR family oxidoreductase</fullName>
    </submittedName>
</protein>
<keyword evidence="3" id="KW-0443">Lipid metabolism</keyword>
<keyword evidence="3" id="KW-0753">Steroid metabolism</keyword>
<gene>
    <name evidence="4" type="ORF">IAA08_00730</name>
</gene>
<dbReference type="AlphaFoldDB" id="A0A9D2D0R0"/>
<dbReference type="GO" id="GO:0008206">
    <property type="term" value="P:bile acid metabolic process"/>
    <property type="evidence" value="ECO:0007669"/>
    <property type="project" value="UniProtKB-ARBA"/>
</dbReference>
<reference evidence="4" key="1">
    <citation type="journal article" date="2021" name="PeerJ">
        <title>Extensive microbial diversity within the chicken gut microbiome revealed by metagenomics and culture.</title>
        <authorList>
            <person name="Gilroy R."/>
            <person name="Ravi A."/>
            <person name="Getino M."/>
            <person name="Pursley I."/>
            <person name="Horton D.L."/>
            <person name="Alikhan N.F."/>
            <person name="Baker D."/>
            <person name="Gharbi K."/>
            <person name="Hall N."/>
            <person name="Watson M."/>
            <person name="Adriaenssens E.M."/>
            <person name="Foster-Nyarko E."/>
            <person name="Jarju S."/>
            <person name="Secka A."/>
            <person name="Antonio M."/>
            <person name="Oren A."/>
            <person name="Chaudhuri R.R."/>
            <person name="La Ragione R."/>
            <person name="Hildebrand F."/>
            <person name="Pallen M.J."/>
        </authorList>
    </citation>
    <scope>NUCLEOTIDE SEQUENCE</scope>
    <source>
        <strain evidence="4">CHK192-9172</strain>
    </source>
</reference>
<dbReference type="PANTHER" id="PTHR42879">
    <property type="entry name" value="3-OXOACYL-(ACYL-CARRIER-PROTEIN) REDUCTASE"/>
    <property type="match status" value="1"/>
</dbReference>
<accession>A0A9D2D0R0</accession>
<dbReference type="FunFam" id="3.40.50.720:FF:000084">
    <property type="entry name" value="Short-chain dehydrogenase reductase"/>
    <property type="match status" value="1"/>
</dbReference>
<comment type="similarity">
    <text evidence="1">Belongs to the short-chain dehydrogenases/reductases (SDR) family.</text>
</comment>
<dbReference type="InterPro" id="IPR002347">
    <property type="entry name" value="SDR_fam"/>
</dbReference>
<reference evidence="4" key="2">
    <citation type="submission" date="2021-04" db="EMBL/GenBank/DDBJ databases">
        <authorList>
            <person name="Gilroy R."/>
        </authorList>
    </citation>
    <scope>NUCLEOTIDE SEQUENCE</scope>
    <source>
        <strain evidence="4">CHK192-9172</strain>
    </source>
</reference>
<dbReference type="Gene3D" id="3.40.50.720">
    <property type="entry name" value="NAD(P)-binding Rossmann-like Domain"/>
    <property type="match status" value="1"/>
</dbReference>
<evidence type="ECO:0000313" key="5">
    <source>
        <dbReference type="Proteomes" id="UP000824024"/>
    </source>
</evidence>
<evidence type="ECO:0000256" key="1">
    <source>
        <dbReference type="ARBA" id="ARBA00006484"/>
    </source>
</evidence>
<evidence type="ECO:0000256" key="3">
    <source>
        <dbReference type="ARBA" id="ARBA00023221"/>
    </source>
</evidence>
<dbReference type="SUPFAM" id="SSF51735">
    <property type="entry name" value="NAD(P)-binding Rossmann-fold domains"/>
    <property type="match status" value="1"/>
</dbReference>
<organism evidence="4 5">
    <name type="scientific">Candidatus Eubacterium avistercoris</name>
    <dbReference type="NCBI Taxonomy" id="2838567"/>
    <lineage>
        <taxon>Bacteria</taxon>
        <taxon>Bacillati</taxon>
        <taxon>Bacillota</taxon>
        <taxon>Clostridia</taxon>
        <taxon>Eubacteriales</taxon>
        <taxon>Eubacteriaceae</taxon>
        <taxon>Eubacterium</taxon>
    </lineage>
</organism>
<dbReference type="Pfam" id="PF13561">
    <property type="entry name" value="adh_short_C2"/>
    <property type="match status" value="1"/>
</dbReference>
<dbReference type="GO" id="GO:0016491">
    <property type="term" value="F:oxidoreductase activity"/>
    <property type="evidence" value="ECO:0007669"/>
    <property type="project" value="UniProtKB-KW"/>
</dbReference>
<dbReference type="CDD" id="cd05233">
    <property type="entry name" value="SDR_c"/>
    <property type="match status" value="1"/>
</dbReference>
<dbReference type="PRINTS" id="PR00081">
    <property type="entry name" value="GDHRDH"/>
</dbReference>
<dbReference type="PRINTS" id="PR00080">
    <property type="entry name" value="SDRFAMILY"/>
</dbReference>
<sequence>MAIKMDYDSKGKLLTEKVELVPEGTGLVEGKVTLITGATLGIGLAMATLFAQHRAKVIITGIEEEIGKYNAQFLRDCGCEVTYYNANAFYRNEIHDLFEEIRKTYGRIDILINSAGYNIPAHFMEATESQYRQLMGIHGLAHVYTLQEAIPMMQKQGGGVVLEFGSKSSDRPGDYDPFYCMAKAGVKLMSKSLNMEFGPDNIRINCICPGPTITGMTQDNDGNIVPAFAKGGPVLKQTSLRKIAMPIDIAKAALIICSDYAGYVAGLTYNVDGGIVI</sequence>
<dbReference type="Proteomes" id="UP000824024">
    <property type="component" value="Unassembled WGS sequence"/>
</dbReference>